<protein>
    <submittedName>
        <fullName evidence="1">Uncharacterized protein</fullName>
    </submittedName>
</protein>
<name>A0A6C0I067_9ZZZZ</name>
<dbReference type="EMBL" id="MN740067">
    <property type="protein sequence ID" value="QHT86401.1"/>
    <property type="molecule type" value="Genomic_DNA"/>
</dbReference>
<sequence length="97" mass="11748">MAQIQAKLSNEELAIRSKEELIELINLLYCKIEEKPKTSEAQLKAMKNYYKKKSDSVCETQKKYYERMKQNPEWVEKKNKISIERYHRKKLLMQNSF</sequence>
<reference evidence="1" key="1">
    <citation type="journal article" date="2020" name="Nature">
        <title>Giant virus diversity and host interactions through global metagenomics.</title>
        <authorList>
            <person name="Schulz F."/>
            <person name="Roux S."/>
            <person name="Paez-Espino D."/>
            <person name="Jungbluth S."/>
            <person name="Walsh D.A."/>
            <person name="Denef V.J."/>
            <person name="McMahon K.D."/>
            <person name="Konstantinidis K.T."/>
            <person name="Eloe-Fadrosh E.A."/>
            <person name="Kyrpides N.C."/>
            <person name="Woyke T."/>
        </authorList>
    </citation>
    <scope>NUCLEOTIDE SEQUENCE</scope>
    <source>
        <strain evidence="1">GVMAG-M-3300023184-186</strain>
    </source>
</reference>
<proteinExistence type="predicted"/>
<organism evidence="1">
    <name type="scientific">viral metagenome</name>
    <dbReference type="NCBI Taxonomy" id="1070528"/>
    <lineage>
        <taxon>unclassified sequences</taxon>
        <taxon>metagenomes</taxon>
        <taxon>organismal metagenomes</taxon>
    </lineage>
</organism>
<accession>A0A6C0I067</accession>
<dbReference type="AlphaFoldDB" id="A0A6C0I067"/>
<evidence type="ECO:0000313" key="1">
    <source>
        <dbReference type="EMBL" id="QHT86401.1"/>
    </source>
</evidence>